<dbReference type="Proteomes" id="UP000693981">
    <property type="component" value="Unassembled WGS sequence"/>
</dbReference>
<comment type="caution">
    <text evidence="2">The sequence shown here is derived from an EMBL/GenBank/DDBJ whole genome shotgun (WGS) entry which is preliminary data.</text>
</comment>
<proteinExistence type="predicted"/>
<evidence type="ECO:0000313" key="2">
    <source>
        <dbReference type="EMBL" id="KAG7385580.1"/>
    </source>
</evidence>
<reference evidence="2" key="1">
    <citation type="submission" date="2021-02" db="EMBL/GenBank/DDBJ databases">
        <authorList>
            <person name="Palmer J.M."/>
        </authorList>
    </citation>
    <scope>NUCLEOTIDE SEQUENCE</scope>
    <source>
        <strain evidence="2">SCRP23</strain>
    </source>
</reference>
<sequence>MDGKRKKDGKRKQDQKSEAPSIGAVKAESGEAPRTGHVVWIHHNFVDMSTDGFMYLEYSSKQEAEDAVAAVAAKQVGREEHEPLKMKNSVSPDTLLAMEAALAMNRGEPRVDVDEEIKDLLLGRRQMNRFSQQNVNSGVDEEDLMLQSLSQHSFSHSQPKKKRRKSSKKSSKERN</sequence>
<feature type="region of interest" description="Disordered" evidence="1">
    <location>
        <begin position="1"/>
        <end position="33"/>
    </location>
</feature>
<evidence type="ECO:0000313" key="3">
    <source>
        <dbReference type="Proteomes" id="UP000693981"/>
    </source>
</evidence>
<name>A0A8T1W082_9STRA</name>
<accession>A0A8T1W082</accession>
<evidence type="ECO:0000256" key="1">
    <source>
        <dbReference type="SAM" id="MobiDB-lite"/>
    </source>
</evidence>
<feature type="compositionally biased region" description="Basic and acidic residues" evidence="1">
    <location>
        <begin position="1"/>
        <end position="17"/>
    </location>
</feature>
<keyword evidence="3" id="KW-1185">Reference proteome</keyword>
<protein>
    <submittedName>
        <fullName evidence="2">Uncharacterized protein</fullName>
    </submittedName>
</protein>
<dbReference type="EMBL" id="JAGDFL010000544">
    <property type="protein sequence ID" value="KAG7385580.1"/>
    <property type="molecule type" value="Genomic_DNA"/>
</dbReference>
<dbReference type="AlphaFoldDB" id="A0A8T1W082"/>
<feature type="compositionally biased region" description="Low complexity" evidence="1">
    <location>
        <begin position="146"/>
        <end position="157"/>
    </location>
</feature>
<feature type="compositionally biased region" description="Polar residues" evidence="1">
    <location>
        <begin position="128"/>
        <end position="137"/>
    </location>
</feature>
<dbReference type="OrthoDB" id="10039782at2759"/>
<feature type="compositionally biased region" description="Basic residues" evidence="1">
    <location>
        <begin position="158"/>
        <end position="169"/>
    </location>
</feature>
<feature type="region of interest" description="Disordered" evidence="1">
    <location>
        <begin position="128"/>
        <end position="175"/>
    </location>
</feature>
<organism evidence="2 3">
    <name type="scientific">Phytophthora boehmeriae</name>
    <dbReference type="NCBI Taxonomy" id="109152"/>
    <lineage>
        <taxon>Eukaryota</taxon>
        <taxon>Sar</taxon>
        <taxon>Stramenopiles</taxon>
        <taxon>Oomycota</taxon>
        <taxon>Peronosporomycetes</taxon>
        <taxon>Peronosporales</taxon>
        <taxon>Peronosporaceae</taxon>
        <taxon>Phytophthora</taxon>
    </lineage>
</organism>
<gene>
    <name evidence="2" type="ORF">PHYBOEH_008976</name>
</gene>